<dbReference type="GO" id="GO:0003676">
    <property type="term" value="F:nucleic acid binding"/>
    <property type="evidence" value="ECO:0007669"/>
    <property type="project" value="InterPro"/>
</dbReference>
<reference evidence="3" key="1">
    <citation type="submission" date="2010-11" db="EMBL/GenBank/DDBJ databases">
        <title>The complete genome of Desulfurococcus mucosus DSM 2162.</title>
        <authorList>
            <consortium name="US DOE Joint Genome Institute (JGI-PGF)"/>
            <person name="Lucas S."/>
            <person name="Copeland A."/>
            <person name="Lapidus A."/>
            <person name="Bruce D."/>
            <person name="Goodwin L."/>
            <person name="Pitluck S."/>
            <person name="Kyrpides N."/>
            <person name="Mavromatis K."/>
            <person name="Pagani I."/>
            <person name="Ivanova N."/>
            <person name="Ovchinnikova G."/>
            <person name="Chertkov O."/>
            <person name="Held B."/>
            <person name="Brettin T."/>
            <person name="Detter J.C."/>
            <person name="Tapia R."/>
            <person name="Han C."/>
            <person name="Land M."/>
            <person name="Hauser L."/>
            <person name="Markowitz V."/>
            <person name="Cheng J.-F."/>
            <person name="Hugenholtz P."/>
            <person name="Woyke T."/>
            <person name="Wu D."/>
            <person name="Wirth R."/>
            <person name="Bilek Y."/>
            <person name="Hader T."/>
            <person name="Klenk H.-P."/>
            <person name="Eisen J.A."/>
        </authorList>
    </citation>
    <scope>NUCLEOTIDE SEQUENCE [LARGE SCALE GENOMIC DNA]</scope>
    <source>
        <strain evidence="3">ATCC 35584 / DSM 2162 / JCM 9187 / O7/1</strain>
    </source>
</reference>
<evidence type="ECO:0000313" key="3">
    <source>
        <dbReference type="Proteomes" id="UP000001068"/>
    </source>
</evidence>
<dbReference type="EMBL" id="CP002363">
    <property type="protein sequence ID" value="ADV64607.1"/>
    <property type="molecule type" value="Genomic_DNA"/>
</dbReference>
<organism evidence="2 3">
    <name type="scientific">Desulfurococcus mucosus (strain ATCC 35584 / DSM 2162 / JCM 9187 / O7/1)</name>
    <dbReference type="NCBI Taxonomy" id="765177"/>
    <lineage>
        <taxon>Archaea</taxon>
        <taxon>Thermoproteota</taxon>
        <taxon>Thermoprotei</taxon>
        <taxon>Desulfurococcales</taxon>
        <taxon>Desulfurococcaceae</taxon>
        <taxon>Desulfurococcus</taxon>
    </lineage>
</organism>
<keyword evidence="3" id="KW-1185">Reference proteome</keyword>
<dbReference type="OrthoDB" id="18016at2157"/>
<accession>E8R7Y1</accession>
<dbReference type="HOGENOM" id="CLU_076809_0_0_2"/>
<sequence length="318" mass="35239">MGEALIITHTDMDGVAAAALYIYLNKLEDYRVYFTEPYGLHEALGKAVGKGFTRIALMDLGVNPPVFNRVVELLGELTGGGSRVSWFDHHVWEDEWVKAVEGSGVVLHIDTSTCATGVVYKYSERKGSIDPLYVSSLVNGVCAGDLWRFDHWLGPYYVRLVRRRDGDGWRRRVLETLSKGVFWDPLFEEKVVEAVEAELGLLGDGLKTVVREVDGFRICVAESSDTVENSFLASYLMGRFNADVAVIASSDGKLSLRSRGVNVRDIAVALGGGGHLTASGARIPIPFKTRLLSRLSKTMLLEHVADRVLDHRDKLRRL</sequence>
<dbReference type="InterPro" id="IPR052968">
    <property type="entry name" value="Nucleotide_metab_enz"/>
</dbReference>
<evidence type="ECO:0000259" key="1">
    <source>
        <dbReference type="Pfam" id="PF02272"/>
    </source>
</evidence>
<evidence type="ECO:0000313" key="2">
    <source>
        <dbReference type="EMBL" id="ADV64607.1"/>
    </source>
</evidence>
<dbReference type="SUPFAM" id="SSF64182">
    <property type="entry name" value="DHH phosphoesterases"/>
    <property type="match status" value="1"/>
</dbReference>
<dbReference type="InterPro" id="IPR003156">
    <property type="entry name" value="DHHA1_dom"/>
</dbReference>
<dbReference type="PANTHER" id="PTHR42146">
    <property type="entry name" value="3',5'-CYCLIC-NUCLEOTIDE PHOSPHODIESTERASE"/>
    <property type="match status" value="1"/>
</dbReference>
<dbReference type="GeneID" id="10152980"/>
<name>E8R7Y1_DESM0</name>
<feature type="domain" description="DHHA1" evidence="1">
    <location>
        <begin position="229"/>
        <end position="296"/>
    </location>
</feature>
<dbReference type="Gene3D" id="3.10.310.30">
    <property type="match status" value="1"/>
</dbReference>
<dbReference type="InterPro" id="IPR038763">
    <property type="entry name" value="DHH_sf"/>
</dbReference>
<dbReference type="Pfam" id="PF02272">
    <property type="entry name" value="DHHA1"/>
    <property type="match status" value="1"/>
</dbReference>
<proteinExistence type="predicted"/>
<dbReference type="Proteomes" id="UP000001068">
    <property type="component" value="Chromosome"/>
</dbReference>
<protein>
    <submittedName>
        <fullName evidence="2">Phosphoesterase DHHA1</fullName>
    </submittedName>
</protein>
<reference evidence="2 3" key="2">
    <citation type="journal article" date="2011" name="Stand. Genomic Sci.">
        <title>Complete genome sequence of Desulfurococcus mucosus type strain (O7/1).</title>
        <authorList>
            <person name="Wirth R."/>
            <person name="Chertkov O."/>
            <person name="Held B."/>
            <person name="Lapidus A."/>
            <person name="Nolan M."/>
            <person name="Lucas S."/>
            <person name="Hammon N."/>
            <person name="Deshpande S."/>
            <person name="Cheng J.F."/>
            <person name="Tapia R."/>
            <person name="Han C."/>
            <person name="Goodwin L."/>
            <person name="Pitluck S."/>
            <person name="Liolios K."/>
            <person name="Ioanna P."/>
            <person name="Ivanova N."/>
            <person name="Mavromatis K."/>
            <person name="Mikhailova N."/>
            <person name="Pati A."/>
            <person name="Chen A."/>
            <person name="Palaniappan K."/>
            <person name="Land M."/>
            <person name="Hauser L."/>
            <person name="Chang Y.J."/>
            <person name="Jeffries C.D."/>
            <person name="Bilek Y."/>
            <person name="Hader T."/>
            <person name="Rohde M."/>
            <person name="Spring S."/>
            <person name="Sikorski J."/>
            <person name="Goker M."/>
            <person name="Woyke T."/>
            <person name="Bristow J."/>
            <person name="Eisen J.A."/>
            <person name="Markowitz V."/>
            <person name="Hugenholtz P."/>
            <person name="Kyrpides N.C."/>
            <person name="Klenk H.P."/>
        </authorList>
    </citation>
    <scope>NUCLEOTIDE SEQUENCE [LARGE SCALE GENOMIC DNA]</scope>
    <source>
        <strain evidence="3">ATCC 35584 / DSM 2162 / JCM 9187 / O7/1</strain>
    </source>
</reference>
<gene>
    <name evidence="2" type="ordered locus">Desmu_0288</name>
</gene>
<dbReference type="KEGG" id="dmu:Desmu_0288"/>
<dbReference type="AlphaFoldDB" id="E8R7Y1"/>
<dbReference type="eggNOG" id="arCOG00423">
    <property type="taxonomic scope" value="Archaea"/>
</dbReference>
<dbReference type="RefSeq" id="WP_013561829.1">
    <property type="nucleotide sequence ID" value="NC_014961.1"/>
</dbReference>
<dbReference type="STRING" id="765177.Desmu_0288"/>
<dbReference type="PANTHER" id="PTHR42146:SF1">
    <property type="entry name" value="OLIGORIBONUCLEASE NRNB"/>
    <property type="match status" value="1"/>
</dbReference>